<organism evidence="3 4">
    <name type="scientific">Actinomadura algeriensis</name>
    <dbReference type="NCBI Taxonomy" id="1679523"/>
    <lineage>
        <taxon>Bacteria</taxon>
        <taxon>Bacillati</taxon>
        <taxon>Actinomycetota</taxon>
        <taxon>Actinomycetes</taxon>
        <taxon>Streptosporangiales</taxon>
        <taxon>Thermomonosporaceae</taxon>
        <taxon>Actinomadura</taxon>
    </lineage>
</organism>
<dbReference type="Pfam" id="PF13569">
    <property type="entry name" value="DUF4132"/>
    <property type="match status" value="1"/>
</dbReference>
<proteinExistence type="predicted"/>
<feature type="compositionally biased region" description="Low complexity" evidence="1">
    <location>
        <begin position="328"/>
        <end position="340"/>
    </location>
</feature>
<dbReference type="EMBL" id="JADBDZ010000001">
    <property type="protein sequence ID" value="MBE1537483.1"/>
    <property type="molecule type" value="Genomic_DNA"/>
</dbReference>
<feature type="domain" description="DUF4132" evidence="2">
    <location>
        <begin position="802"/>
        <end position="979"/>
    </location>
</feature>
<dbReference type="InterPro" id="IPR025406">
    <property type="entry name" value="DUF4132"/>
</dbReference>
<name>A0ABR9K4F1_9ACTN</name>
<gene>
    <name evidence="3" type="ORF">H4W34_007316</name>
</gene>
<dbReference type="Proteomes" id="UP000627838">
    <property type="component" value="Unassembled WGS sequence"/>
</dbReference>
<evidence type="ECO:0000313" key="4">
    <source>
        <dbReference type="Proteomes" id="UP000627838"/>
    </source>
</evidence>
<reference evidence="3 4" key="1">
    <citation type="submission" date="2020-10" db="EMBL/GenBank/DDBJ databases">
        <title>Sequencing the genomes of 1000 actinobacteria strains.</title>
        <authorList>
            <person name="Klenk H.-P."/>
        </authorList>
    </citation>
    <scope>NUCLEOTIDE SEQUENCE [LARGE SCALE GENOMIC DNA]</scope>
    <source>
        <strain evidence="3 4">DSM 46744</strain>
    </source>
</reference>
<feature type="region of interest" description="Disordered" evidence="1">
    <location>
        <begin position="320"/>
        <end position="344"/>
    </location>
</feature>
<dbReference type="RefSeq" id="WP_192763350.1">
    <property type="nucleotide sequence ID" value="NZ_JADBDZ010000001.1"/>
</dbReference>
<evidence type="ECO:0000313" key="3">
    <source>
        <dbReference type="EMBL" id="MBE1537483.1"/>
    </source>
</evidence>
<protein>
    <recommendedName>
        <fullName evidence="2">DUF4132 domain-containing protein</fullName>
    </recommendedName>
</protein>
<comment type="caution">
    <text evidence="3">The sequence shown here is derived from an EMBL/GenBank/DDBJ whole genome shotgun (WGS) entry which is preliminary data.</text>
</comment>
<accession>A0ABR9K4F1</accession>
<evidence type="ECO:0000256" key="1">
    <source>
        <dbReference type="SAM" id="MobiDB-lite"/>
    </source>
</evidence>
<sequence length="1048" mass="112537">MDEDAPASRVDEAAAADVLRRVAELSDRLKEYIDADVLFADGLGERARAHLDGEADAVGAAATLVALSDESEFGTRFYGPDGPRYETRYDGFADAWTVRHGLAFAAEAFVELSGLHPSRVPRRDYSRCTSGVRLARPDDPMDLWREAAHGGVRRMRELMAGADGPVLERLADLRTTPVRRAVVTYLAPAREDWLDECCAAPPTGVRERDAQWMLWCSLRSAAQFERVRGGLSAGPDGPAPDVLAAVLDRIGPAPIAPVLGAVLDGGPRAAHRDAVLALLAATPADETFAVLAERAADMHAGRALATAARRFPERARRLLPAPPPAARPVPDASPDALPPLLVRPPWKRPRPGRVPRLTPPADRTVVWADGEREKWADAAKYRPESLGHDLARATERFREGRAGLKEQVAVLVHAPADVAGPLLAGWTPPDDPAWTRPLIARHELAVRDHALRVARSTAPGGRGLLVPFRDAEIAALMAGWLARRAGPQRPVRTWFGRHGAAAVPLLVPAALGGAAAPRRHAVHALRFIADRTDAAQVVEAARAHGDAAADAVRALLAGPAPVPPLRIPKHPAWAHPDVLPQILLRDRTAALPAAATAHLITALTINAPTGTTTHDGHVPGAGEAAATAVRGVSASVGGGVAGVREVCDPGSLAGFGWALFEAWRGHGAAPRHAWALEALGLLGDDDTVRRLVALVGAWPGEGLHSHAVKGLDVLAALGTPVAVLYLHEVARKGKYPGIRRHARALLEEAAKRAGVPADRLAERIVPRYGLGADGALTVDYGRRRFRAGFDERLEPFVADESGRRLKALPEPGARDDAGLASAARRRFTAMKAEVRTASAAVTEALENALARRRAWTPEEFRALFADHPLVRHIARRLVWTADGAAFRVAEDGTFADVRDDAFVLPGAAAVRVAHPLDLGDDLPAWRETFDDYELAQPFRQLHRRVHTLTGDERASGRTKRFDGVTVPDHRLRGMLSRGWTFAPGHRLTREDPGGLKAVLDLDWTFDHDTSDDVWRVGELTVDAPDPALASEALADVDRLVGPRRGAEA</sequence>
<evidence type="ECO:0000259" key="2">
    <source>
        <dbReference type="Pfam" id="PF13569"/>
    </source>
</evidence>
<keyword evidence="4" id="KW-1185">Reference proteome</keyword>